<dbReference type="InterPro" id="IPR019775">
    <property type="entry name" value="WD40_repeat_CS"/>
</dbReference>
<dbReference type="Pfam" id="PF20703">
    <property type="entry name" value="nSTAND1"/>
    <property type="match status" value="1"/>
</dbReference>
<evidence type="ECO:0000256" key="2">
    <source>
        <dbReference type="ARBA" id="ARBA00022737"/>
    </source>
</evidence>
<dbReference type="Gene3D" id="3.40.50.300">
    <property type="entry name" value="P-loop containing nucleotide triphosphate hydrolases"/>
    <property type="match status" value="1"/>
</dbReference>
<dbReference type="SUPFAM" id="SSF50494">
    <property type="entry name" value="Trypsin-like serine proteases"/>
    <property type="match status" value="1"/>
</dbReference>
<keyword evidence="2" id="KW-0677">Repeat</keyword>
<dbReference type="PROSITE" id="PS50082">
    <property type="entry name" value="WD_REPEATS_2"/>
    <property type="match status" value="10"/>
</dbReference>
<comment type="caution">
    <text evidence="6">The sequence shown here is derived from an EMBL/GenBank/DDBJ whole genome shotgun (WGS) entry which is preliminary data.</text>
</comment>
<dbReference type="InterPro" id="IPR027417">
    <property type="entry name" value="P-loop_NTPase"/>
</dbReference>
<feature type="repeat" description="WD" evidence="3">
    <location>
        <begin position="938"/>
        <end position="979"/>
    </location>
</feature>
<dbReference type="InterPro" id="IPR020472">
    <property type="entry name" value="WD40_PAC1"/>
</dbReference>
<dbReference type="Pfam" id="PF00400">
    <property type="entry name" value="WD40"/>
    <property type="match status" value="8"/>
</dbReference>
<feature type="repeat" description="WD" evidence="3">
    <location>
        <begin position="1157"/>
        <end position="1190"/>
    </location>
</feature>
<feature type="repeat" description="WD" evidence="3">
    <location>
        <begin position="859"/>
        <end position="900"/>
    </location>
</feature>
<dbReference type="PROSITE" id="PS00678">
    <property type="entry name" value="WD_REPEATS_1"/>
    <property type="match status" value="6"/>
</dbReference>
<feature type="repeat" description="WD" evidence="3">
    <location>
        <begin position="817"/>
        <end position="858"/>
    </location>
</feature>
<keyword evidence="7" id="KW-1185">Reference proteome</keyword>
<keyword evidence="1 3" id="KW-0853">WD repeat</keyword>
<accession>A0ABN0Z429</accession>
<dbReference type="CDD" id="cd00200">
    <property type="entry name" value="WD40"/>
    <property type="match status" value="2"/>
</dbReference>
<evidence type="ECO:0000259" key="5">
    <source>
        <dbReference type="Pfam" id="PF23414"/>
    </source>
</evidence>
<dbReference type="SMART" id="SM00320">
    <property type="entry name" value="WD40"/>
    <property type="match status" value="14"/>
</dbReference>
<dbReference type="InterPro" id="IPR009003">
    <property type="entry name" value="Peptidase_S1_PA"/>
</dbReference>
<feature type="domain" description="EML-like second beta-propeller" evidence="5">
    <location>
        <begin position="742"/>
        <end position="898"/>
    </location>
</feature>
<dbReference type="Gene3D" id="2.130.10.10">
    <property type="entry name" value="YVTN repeat-like/Quinoprotein amine dehydrogenase"/>
    <property type="match status" value="5"/>
</dbReference>
<dbReference type="EMBL" id="BAAABX010000068">
    <property type="protein sequence ID" value="GAA0432361.1"/>
    <property type="molecule type" value="Genomic_DNA"/>
</dbReference>
<dbReference type="Pfam" id="PF23414">
    <property type="entry name" value="Beta-prop_EML_2"/>
    <property type="match status" value="1"/>
</dbReference>
<dbReference type="SUPFAM" id="SSF50978">
    <property type="entry name" value="WD40 repeat-like"/>
    <property type="match status" value="2"/>
</dbReference>
<evidence type="ECO:0000256" key="1">
    <source>
        <dbReference type="ARBA" id="ARBA00022574"/>
    </source>
</evidence>
<feature type="repeat" description="WD" evidence="3">
    <location>
        <begin position="1023"/>
        <end position="1064"/>
    </location>
</feature>
<evidence type="ECO:0000313" key="6">
    <source>
        <dbReference type="EMBL" id="GAA0432361.1"/>
    </source>
</evidence>
<feature type="repeat" description="WD" evidence="3">
    <location>
        <begin position="980"/>
        <end position="1021"/>
    </location>
</feature>
<dbReference type="PANTHER" id="PTHR19848">
    <property type="entry name" value="WD40 REPEAT PROTEIN"/>
    <property type="match status" value="1"/>
</dbReference>
<dbReference type="InterPro" id="IPR049052">
    <property type="entry name" value="nSTAND1"/>
</dbReference>
<dbReference type="Proteomes" id="UP001500879">
    <property type="component" value="Unassembled WGS sequence"/>
</dbReference>
<dbReference type="SUPFAM" id="SSF52540">
    <property type="entry name" value="P-loop containing nucleoside triphosphate hydrolases"/>
    <property type="match status" value="1"/>
</dbReference>
<evidence type="ECO:0000256" key="3">
    <source>
        <dbReference type="PROSITE-ProRule" id="PRU00221"/>
    </source>
</evidence>
<dbReference type="PANTHER" id="PTHR19848:SF8">
    <property type="entry name" value="F-BOX AND WD REPEAT DOMAIN CONTAINING 7"/>
    <property type="match status" value="1"/>
</dbReference>
<proteinExistence type="predicted"/>
<dbReference type="InterPro" id="IPR055442">
    <property type="entry name" value="Beta-prop_EML-like_2nd"/>
</dbReference>
<reference evidence="6 7" key="1">
    <citation type="journal article" date="2019" name="Int. J. Syst. Evol. Microbiol.">
        <title>The Global Catalogue of Microorganisms (GCM) 10K type strain sequencing project: providing services to taxonomists for standard genome sequencing and annotation.</title>
        <authorList>
            <consortium name="The Broad Institute Genomics Platform"/>
            <consortium name="The Broad Institute Genome Sequencing Center for Infectious Disease"/>
            <person name="Wu L."/>
            <person name="Ma J."/>
        </authorList>
    </citation>
    <scope>NUCLEOTIDE SEQUENCE [LARGE SCALE GENOMIC DNA]</scope>
    <source>
        <strain evidence="6 7">JCM 4788</strain>
    </source>
</reference>
<gene>
    <name evidence="6" type="ORF">GCM10010357_62440</name>
</gene>
<feature type="repeat" description="WD" evidence="3">
    <location>
        <begin position="733"/>
        <end position="774"/>
    </location>
</feature>
<dbReference type="InterPro" id="IPR015943">
    <property type="entry name" value="WD40/YVTN_repeat-like_dom_sf"/>
</dbReference>
<dbReference type="PRINTS" id="PR00320">
    <property type="entry name" value="GPROTEINBRPT"/>
</dbReference>
<feature type="repeat" description="WD" evidence="3">
    <location>
        <begin position="1241"/>
        <end position="1282"/>
    </location>
</feature>
<dbReference type="PROSITE" id="PS50294">
    <property type="entry name" value="WD_REPEATS_REGION"/>
    <property type="match status" value="10"/>
</dbReference>
<protein>
    <submittedName>
        <fullName evidence="6">Uncharacterized protein</fullName>
    </submittedName>
</protein>
<feature type="domain" description="Novel STAND NTPase 1" evidence="4">
    <location>
        <begin position="184"/>
        <end position="593"/>
    </location>
</feature>
<feature type="repeat" description="WD" evidence="3">
    <location>
        <begin position="775"/>
        <end position="816"/>
    </location>
</feature>
<dbReference type="Pfam" id="PF13365">
    <property type="entry name" value="Trypsin_2"/>
    <property type="match status" value="1"/>
</dbReference>
<sequence>MVGTDTVITCAHVVEAAGYGPGTTVWLAFPHTNMARHVQADVLTEPWRPPNAGDIAVLRMRNTPPGVVGLPLGSAEGCRGHRVRAFGFPAQAPPGGHYGYAAAGDLLVNGSTAGPLLQLTDANDLTTGFSGGPVIDEVTGLVIGMVTSIAAPDQHLKGLSLAYATPAQVLRDAWPELVEQEVCPYRGLEPFTAEHAEWFHGRDSAVESLLTALGDQRRVLLLLGPSGAGKSSLVQAGLLPALAAGRLPGSDRWLPLLARPGKDLMAELERAGLPGTITDGLLPAVQRRLATEPDCEHLILIIDQFEELLTQQDPTDDTASDARVTSAQELVAANDSHAPVSVILIMRDDFYPQLAALAPELLETTAPGLLNIPATLSVPELHAIISQPARAAGARIEDGLPERIITDVLAASPTRQASVTLLPPLQLALSQLWERRADGRLTHHAYQQIGEITGSLTTWCNTALRQLPEDHRPTAQRILTTLVRPADDIHAIPATRQQVPLTRLRALTAHTNTEGPTTQSVFDDVLAALTRYRIVTTRTATQPDGTPGEPTAELVHDALIRDWGTLRTWIAQDHRFQTWLHRTTEQHQRHTHTNLPADLLTGTALAEGTEWASERPLPAEISIFLTSSQERQQAAIRRTRRINTVLAGMLALALIATGIALWQQQTATTAQHHAVTAQHEAESRQLASQSTALIDSNPDLASLLAVQAYRTNPTDQAKTSLYKAAELPLRHALTGHTGRVTSVAFSPDGKILATASSDNTVRLWSTAEGTLRNTLTSHKDTVSSVAFSPDGKTLATGSDDKTVRLWDVHTGILRSALTGHTSAVSAVAFSPDGRTLATGSNDKTIRLWDVASNNTRSTLTGHTHAITAVVFSPDGRTLATSDLDENTRLWDFATGKTHHTITGQAVAFSPDGKTLTAANDRTVRLFDVAAGKMSEHALAGHSEPVTSAAFSPDGKTIATGSLDNTARLWNVAEYEADRTFTGHTSAVSSVAFSPDGKTLATGSNDKTIRLWDTAAEKTLPRSLTGHTDTVTSAAFSPDGNTLVSGSTDKTIRFWNPATGNIRKVLAGQSEAVNLVAFSPSRKTLATIEGKTLHVRDLATGETRHTLTIHNDMMLSVAFSPDGETLAIGSGDDDSSNSEGTGTVQLWDVNTGTTRRTLTGHTGPIMTVAFSPDGKTLATGSFDETVRLWDLAAIDTRHILTGHTGPVTAIAFSPDGKTLATGSFDETVRLWDASTGRYRNTLTSHISRVSSVAFSPGGKILAIGSDDNTVRLRDVPSGTLRKTLIARSSDEPSPTSAAFSPDGKTLTTVGDSITVDLWSVELLDADEASARICRALHRNFTKDERTSFLQGHTSDPVCPTTPPH</sequence>
<dbReference type="InterPro" id="IPR036322">
    <property type="entry name" value="WD40_repeat_dom_sf"/>
</dbReference>
<name>A0ABN0Z429_9ACTN</name>
<organism evidence="6 7">
    <name type="scientific">Streptomyces luteireticuli</name>
    <dbReference type="NCBI Taxonomy" id="173858"/>
    <lineage>
        <taxon>Bacteria</taxon>
        <taxon>Bacillati</taxon>
        <taxon>Actinomycetota</taxon>
        <taxon>Actinomycetes</taxon>
        <taxon>Kitasatosporales</taxon>
        <taxon>Streptomycetaceae</taxon>
        <taxon>Streptomyces</taxon>
    </lineage>
</organism>
<evidence type="ECO:0000259" key="4">
    <source>
        <dbReference type="Pfam" id="PF20703"/>
    </source>
</evidence>
<dbReference type="Gene3D" id="2.40.10.120">
    <property type="match status" value="1"/>
</dbReference>
<feature type="repeat" description="WD" evidence="3">
    <location>
        <begin position="1199"/>
        <end position="1240"/>
    </location>
</feature>
<evidence type="ECO:0000313" key="7">
    <source>
        <dbReference type="Proteomes" id="UP001500879"/>
    </source>
</evidence>
<dbReference type="InterPro" id="IPR001680">
    <property type="entry name" value="WD40_rpt"/>
</dbReference>